<gene>
    <name evidence="2" type="ORF">ACA1_364620</name>
</gene>
<dbReference type="PANTHER" id="PTHR11247:SF67">
    <property type="entry name" value="PALMITOYL-PROTEIN THIOESTERASE 3"/>
    <property type="match status" value="1"/>
</dbReference>
<keyword evidence="3" id="KW-1185">Reference proteome</keyword>
<dbReference type="KEGG" id="acan:ACA1_364620"/>
<accession>L8GM75</accession>
<dbReference type="RefSeq" id="XP_004335947.1">
    <property type="nucleotide sequence ID" value="XM_004335899.1"/>
</dbReference>
<dbReference type="Proteomes" id="UP000011083">
    <property type="component" value="Unassembled WGS sequence"/>
</dbReference>
<evidence type="ECO:0000313" key="2">
    <source>
        <dbReference type="EMBL" id="ELR13934.1"/>
    </source>
</evidence>
<evidence type="ECO:0000313" key="3">
    <source>
        <dbReference type="Proteomes" id="UP000011083"/>
    </source>
</evidence>
<protein>
    <submittedName>
        <fullName evidence="2">Palmitoyl protein thioesterase</fullName>
    </submittedName>
</protein>
<dbReference type="OMA" id="AWHTRRD"/>
<name>L8GM75_ACACF</name>
<sequence>MQLVVGQQEAVNAPNVIASNVTSWTPVVLMHGSASSTATVQHTRNLLVRAMPGVYVKAIEIGNGILDSLFWPMDDQLAAFCAEMKADPKLAGGVNVLGFSQGGVLIRAYVERCNNPPVKNLVSYLGPQMGVYGVPRICWVPYINTTLDTLVGTFIYSEWAQHLFSFAGYWRDPYQLQTYHKRCEFLPDINNEGPEKNPAYKKNMLSLTNFAMVYSEVDQTVNPRQSSVFGSYAPDDDTKVLALEDLDLYKEDWIGLRELDETGRLHRFGVSCYHGDYYSACYGAALNKYVLPFLMDTWNGSVPVELDPNDYDDEEGPALQLDALPSYIRMTRE</sequence>
<proteinExistence type="predicted"/>
<dbReference type="OrthoDB" id="10263094at2759"/>
<dbReference type="AlphaFoldDB" id="L8GM75"/>
<dbReference type="Gene3D" id="3.40.50.1820">
    <property type="entry name" value="alpha/beta hydrolase"/>
    <property type="match status" value="1"/>
</dbReference>
<dbReference type="VEuPathDB" id="AmoebaDB:ACA1_364620"/>
<dbReference type="GO" id="GO:0005764">
    <property type="term" value="C:lysosome"/>
    <property type="evidence" value="ECO:0007669"/>
    <property type="project" value="TreeGrafter"/>
</dbReference>
<keyword evidence="1" id="KW-0378">Hydrolase</keyword>
<evidence type="ECO:0000256" key="1">
    <source>
        <dbReference type="ARBA" id="ARBA00022801"/>
    </source>
</evidence>
<dbReference type="GeneID" id="14914463"/>
<dbReference type="EMBL" id="KB008073">
    <property type="protein sequence ID" value="ELR13934.1"/>
    <property type="molecule type" value="Genomic_DNA"/>
</dbReference>
<organism evidence="2 3">
    <name type="scientific">Acanthamoeba castellanii (strain ATCC 30010 / Neff)</name>
    <dbReference type="NCBI Taxonomy" id="1257118"/>
    <lineage>
        <taxon>Eukaryota</taxon>
        <taxon>Amoebozoa</taxon>
        <taxon>Discosea</taxon>
        <taxon>Longamoebia</taxon>
        <taxon>Centramoebida</taxon>
        <taxon>Acanthamoebidae</taxon>
        <taxon>Acanthamoeba</taxon>
    </lineage>
</organism>
<dbReference type="SUPFAM" id="SSF53474">
    <property type="entry name" value="alpha/beta-Hydrolases"/>
    <property type="match status" value="1"/>
</dbReference>
<dbReference type="Pfam" id="PF02089">
    <property type="entry name" value="Palm_thioest"/>
    <property type="match status" value="1"/>
</dbReference>
<dbReference type="STRING" id="1257118.L8GM75"/>
<dbReference type="PANTHER" id="PTHR11247">
    <property type="entry name" value="PALMITOYL-PROTEIN THIOESTERASE/DOLICHYLDIPHOSPHATASE 1"/>
    <property type="match status" value="1"/>
</dbReference>
<dbReference type="InterPro" id="IPR029058">
    <property type="entry name" value="AB_hydrolase_fold"/>
</dbReference>
<dbReference type="GO" id="GO:0016790">
    <property type="term" value="F:thiolester hydrolase activity"/>
    <property type="evidence" value="ECO:0007669"/>
    <property type="project" value="TreeGrafter"/>
</dbReference>
<reference evidence="2 3" key="1">
    <citation type="journal article" date="2013" name="Genome Biol.">
        <title>Genome of Acanthamoeba castellanii highlights extensive lateral gene transfer and early evolution of tyrosine kinase signaling.</title>
        <authorList>
            <person name="Clarke M."/>
            <person name="Lohan A.J."/>
            <person name="Liu B."/>
            <person name="Lagkouvardos I."/>
            <person name="Roy S."/>
            <person name="Zafar N."/>
            <person name="Bertelli C."/>
            <person name="Schilde C."/>
            <person name="Kianianmomeni A."/>
            <person name="Burglin T.R."/>
            <person name="Frech C."/>
            <person name="Turcotte B."/>
            <person name="Kopec K.O."/>
            <person name="Synnott J.M."/>
            <person name="Choo C."/>
            <person name="Paponov I."/>
            <person name="Finkler A."/>
            <person name="Soon Heng Tan C."/>
            <person name="Hutchins A.P."/>
            <person name="Weinmeier T."/>
            <person name="Rattei T."/>
            <person name="Chu J.S."/>
            <person name="Gimenez G."/>
            <person name="Irimia M."/>
            <person name="Rigden D.J."/>
            <person name="Fitzpatrick D.A."/>
            <person name="Lorenzo-Morales J."/>
            <person name="Bateman A."/>
            <person name="Chiu C.H."/>
            <person name="Tang P."/>
            <person name="Hegemann P."/>
            <person name="Fromm H."/>
            <person name="Raoult D."/>
            <person name="Greub G."/>
            <person name="Miranda-Saavedra D."/>
            <person name="Chen N."/>
            <person name="Nash P."/>
            <person name="Ginger M.L."/>
            <person name="Horn M."/>
            <person name="Schaap P."/>
            <person name="Caler L."/>
            <person name="Loftus B."/>
        </authorList>
    </citation>
    <scope>NUCLEOTIDE SEQUENCE [LARGE SCALE GENOMIC DNA]</scope>
    <source>
        <strain evidence="2 3">Neff</strain>
    </source>
</reference>